<proteinExistence type="predicted"/>
<name>A0A085NKL1_9BILA</name>
<dbReference type="Proteomes" id="UP000030758">
    <property type="component" value="Unassembled WGS sequence"/>
</dbReference>
<protein>
    <submittedName>
        <fullName evidence="1">Uncharacterized protein</fullName>
    </submittedName>
</protein>
<evidence type="ECO:0000313" key="1">
    <source>
        <dbReference type="EMBL" id="KFD70007.1"/>
    </source>
</evidence>
<accession>A0A085NKL1</accession>
<gene>
    <name evidence="1" type="ORF">M514_17866</name>
</gene>
<sequence length="119" mass="13952">MRIEERRAGPRKPSLKTKVLRETVHVQHNSDVHELARRLEKYDSTGSRHFAQIAQVDAEAAAAYGNYPEPANDGILRWESQRKRRFDKKMNLDLLRLKCWNGAWMMTEGDQQKEVEMDN</sequence>
<organism evidence="1">
    <name type="scientific">Trichuris suis</name>
    <name type="common">pig whipworm</name>
    <dbReference type="NCBI Taxonomy" id="68888"/>
    <lineage>
        <taxon>Eukaryota</taxon>
        <taxon>Metazoa</taxon>
        <taxon>Ecdysozoa</taxon>
        <taxon>Nematoda</taxon>
        <taxon>Enoplea</taxon>
        <taxon>Dorylaimia</taxon>
        <taxon>Trichinellida</taxon>
        <taxon>Trichuridae</taxon>
        <taxon>Trichuris</taxon>
    </lineage>
</organism>
<reference evidence="1" key="1">
    <citation type="journal article" date="2014" name="Nat. Genet.">
        <title>Genome and transcriptome of the porcine whipworm Trichuris suis.</title>
        <authorList>
            <person name="Jex A.R."/>
            <person name="Nejsum P."/>
            <person name="Schwarz E.M."/>
            <person name="Hu L."/>
            <person name="Young N.D."/>
            <person name="Hall R.S."/>
            <person name="Korhonen P.K."/>
            <person name="Liao S."/>
            <person name="Thamsborg S."/>
            <person name="Xia J."/>
            <person name="Xu P."/>
            <person name="Wang S."/>
            <person name="Scheerlinck J.P."/>
            <person name="Hofmann A."/>
            <person name="Sternberg P.W."/>
            <person name="Wang J."/>
            <person name="Gasser R.B."/>
        </authorList>
    </citation>
    <scope>NUCLEOTIDE SEQUENCE [LARGE SCALE GENOMIC DNA]</scope>
    <source>
        <strain evidence="1">DCEP-RM93F</strain>
    </source>
</reference>
<dbReference type="EMBL" id="KL367491">
    <property type="protein sequence ID" value="KFD70007.1"/>
    <property type="molecule type" value="Genomic_DNA"/>
</dbReference>
<dbReference type="AlphaFoldDB" id="A0A085NKL1"/>